<dbReference type="EMBL" id="CBLX010000013">
    <property type="protein sequence ID" value="CDG39973.1"/>
    <property type="molecule type" value="Genomic_DNA"/>
</dbReference>
<dbReference type="Pfam" id="PF09849">
    <property type="entry name" value="DUF2076"/>
    <property type="match status" value="1"/>
</dbReference>
<protein>
    <recommendedName>
        <fullName evidence="4">DUF2076 domain-containing protein</fullName>
    </recommendedName>
</protein>
<reference evidence="2 3" key="2">
    <citation type="journal article" date="2014" name="PLoS ONE">
        <title>Evolution of mitochondria reconstructed from the energy metabolism of living bacteria.</title>
        <authorList>
            <person name="Degli Esposti M."/>
            <person name="Chouaia B."/>
            <person name="Comandatore F."/>
            <person name="Crotti E."/>
            <person name="Sassera D."/>
            <person name="Lievens P.M."/>
            <person name="Daffonchio D."/>
            <person name="Bandi C."/>
        </authorList>
    </citation>
    <scope>NUCLEOTIDE SEQUENCE [LARGE SCALE GENOMIC DNA]</scope>
    <source>
        <strain evidence="2 3">SF2.1</strain>
    </source>
</reference>
<accession>A0A060QH00</accession>
<dbReference type="Proteomes" id="UP000027583">
    <property type="component" value="Unassembled WGS sequence"/>
</dbReference>
<evidence type="ECO:0008006" key="4">
    <source>
        <dbReference type="Google" id="ProtNLM"/>
    </source>
</evidence>
<evidence type="ECO:0000313" key="2">
    <source>
        <dbReference type="EMBL" id="CDG39973.1"/>
    </source>
</evidence>
<dbReference type="AlphaFoldDB" id="A0A060QH00"/>
<evidence type="ECO:0000313" key="3">
    <source>
        <dbReference type="Proteomes" id="UP000027583"/>
    </source>
</evidence>
<feature type="compositionally biased region" description="Gly residues" evidence="1">
    <location>
        <begin position="124"/>
        <end position="139"/>
    </location>
</feature>
<dbReference type="InterPro" id="IPR018648">
    <property type="entry name" value="DUF2076"/>
</dbReference>
<feature type="region of interest" description="Disordered" evidence="1">
    <location>
        <begin position="90"/>
        <end position="157"/>
    </location>
</feature>
<name>A0A060QH00_9PROT</name>
<dbReference type="RefSeq" id="WP_035444162.1">
    <property type="nucleotide sequence ID" value="NZ_CBLX010000013.1"/>
</dbReference>
<feature type="compositionally biased region" description="Gly residues" evidence="1">
    <location>
        <begin position="242"/>
        <end position="264"/>
    </location>
</feature>
<proteinExistence type="predicted"/>
<organism evidence="2 3">
    <name type="scientific">Asaia bogorensis</name>
    <dbReference type="NCBI Taxonomy" id="91915"/>
    <lineage>
        <taxon>Bacteria</taxon>
        <taxon>Pseudomonadati</taxon>
        <taxon>Pseudomonadota</taxon>
        <taxon>Alphaproteobacteria</taxon>
        <taxon>Acetobacterales</taxon>
        <taxon>Acetobacteraceae</taxon>
        <taxon>Asaia</taxon>
    </lineage>
</organism>
<sequence length="264" mass="27261">MNQQERDLISQFVARVGGAPNSGFGGSQAPANLPPVDPEADRWIADNFQKYPEARYRVTQMAVVQEVALAEAQNRIRQLEFQLQQAQSQLQQAQQQRPQGGGGLFGGLFGGGNRQQSSAPPPGWGGQPQQGYGQQGYGQQGYAPPPQANLPPGYSTGMFQQRGSGFLGSALTTATGVAGGMLAANAIESLFSGHHGADVAGGFGGGETIINNNYYDGGAGNDPFAGGGQDAGQNYDANDWGNNGGDSGGDWGGDSGGGWGDDSF</sequence>
<comment type="caution">
    <text evidence="2">The sequence shown here is derived from an EMBL/GenBank/DDBJ whole genome shotgun (WGS) entry which is preliminary data.</text>
</comment>
<evidence type="ECO:0000256" key="1">
    <source>
        <dbReference type="SAM" id="MobiDB-lite"/>
    </source>
</evidence>
<reference evidence="2 3" key="1">
    <citation type="journal article" date="2014" name="Genome Biol. Evol.">
        <title>Acetic acid bacteria genomes reveal functional traits for adaptation to life in insect guts.</title>
        <authorList>
            <person name="Chouaia B."/>
            <person name="Gaiarsa S."/>
            <person name="Crotti E."/>
            <person name="Comandatore F."/>
            <person name="Degli Esposti M."/>
            <person name="Ricci I."/>
            <person name="Alma A."/>
            <person name="Favia G."/>
            <person name="Bandi C."/>
            <person name="Daffonchio D."/>
        </authorList>
    </citation>
    <scope>NUCLEOTIDE SEQUENCE [LARGE SCALE GENOMIC DNA]</scope>
    <source>
        <strain evidence="2 3">SF2.1</strain>
    </source>
</reference>
<feature type="region of interest" description="Disordered" evidence="1">
    <location>
        <begin position="224"/>
        <end position="264"/>
    </location>
</feature>
<dbReference type="eggNOG" id="COG3416">
    <property type="taxonomic scope" value="Bacteria"/>
</dbReference>
<gene>
    <name evidence="2" type="ORF">ASAP_1928</name>
</gene>
<feature type="compositionally biased region" description="Gly residues" evidence="1">
    <location>
        <begin position="99"/>
        <end position="113"/>
    </location>
</feature>